<sequence length="257" mass="27030">MELACRKGGAGTVATMAGTAEPGPRESFKRPRAPSARCASSSAAPQPARPTFAKLFENGSLLTSSGRWLRSPLSRTEDAFPGNRSLRPRETSITVRARAGSRLAGGSQPQLTLGPHQPGRRGSSPLIPSQKSRQPCCAGWPSTDYSGPFPPQHAMSLTKSRGRGCAAAAACCQIPLDCPPPGPQQPLGPYSDHSRAGSQASTSDRSISDSTAAPRAEQFLEPVPSQPYRQAAPANRERLQLLPRVPIAACPAFPPCS</sequence>
<dbReference type="Proteomes" id="UP000799766">
    <property type="component" value="Unassembled WGS sequence"/>
</dbReference>
<accession>A0A6A6P6C9</accession>
<reference evidence="2" key="1">
    <citation type="journal article" date="2020" name="Stud. Mycol.">
        <title>101 Dothideomycetes genomes: a test case for predicting lifestyles and emergence of pathogens.</title>
        <authorList>
            <person name="Haridas S."/>
            <person name="Albert R."/>
            <person name="Binder M."/>
            <person name="Bloem J."/>
            <person name="Labutti K."/>
            <person name="Salamov A."/>
            <person name="Andreopoulos B."/>
            <person name="Baker S."/>
            <person name="Barry K."/>
            <person name="Bills G."/>
            <person name="Bluhm B."/>
            <person name="Cannon C."/>
            <person name="Castanera R."/>
            <person name="Culley D."/>
            <person name="Daum C."/>
            <person name="Ezra D."/>
            <person name="Gonzalez J."/>
            <person name="Henrissat B."/>
            <person name="Kuo A."/>
            <person name="Liang C."/>
            <person name="Lipzen A."/>
            <person name="Lutzoni F."/>
            <person name="Magnuson J."/>
            <person name="Mondo S."/>
            <person name="Nolan M."/>
            <person name="Ohm R."/>
            <person name="Pangilinan J."/>
            <person name="Park H.-J."/>
            <person name="Ramirez L."/>
            <person name="Alfaro M."/>
            <person name="Sun H."/>
            <person name="Tritt A."/>
            <person name="Yoshinaga Y."/>
            <person name="Zwiers L.-H."/>
            <person name="Turgeon B."/>
            <person name="Goodwin S."/>
            <person name="Spatafora J."/>
            <person name="Crous P."/>
            <person name="Grigoriev I."/>
        </authorList>
    </citation>
    <scope>NUCLEOTIDE SEQUENCE</scope>
    <source>
        <strain evidence="2">ATCC 16933</strain>
    </source>
</reference>
<proteinExistence type="predicted"/>
<protein>
    <submittedName>
        <fullName evidence="2">Uncharacterized protein</fullName>
    </submittedName>
</protein>
<name>A0A6A6P6C9_9PEZI</name>
<evidence type="ECO:0000313" key="3">
    <source>
        <dbReference type="Proteomes" id="UP000799766"/>
    </source>
</evidence>
<feature type="compositionally biased region" description="Polar residues" evidence="1">
    <location>
        <begin position="196"/>
        <end position="211"/>
    </location>
</feature>
<evidence type="ECO:0000313" key="2">
    <source>
        <dbReference type="EMBL" id="KAF2459429.1"/>
    </source>
</evidence>
<dbReference type="AlphaFoldDB" id="A0A6A6P6C9"/>
<feature type="region of interest" description="Disordered" evidence="1">
    <location>
        <begin position="1"/>
        <end position="50"/>
    </location>
</feature>
<evidence type="ECO:0000256" key="1">
    <source>
        <dbReference type="SAM" id="MobiDB-lite"/>
    </source>
</evidence>
<feature type="compositionally biased region" description="Low complexity" evidence="1">
    <location>
        <begin position="33"/>
        <end position="50"/>
    </location>
</feature>
<feature type="region of interest" description="Disordered" evidence="1">
    <location>
        <begin position="72"/>
        <end position="157"/>
    </location>
</feature>
<feature type="region of interest" description="Disordered" evidence="1">
    <location>
        <begin position="182"/>
        <end position="235"/>
    </location>
</feature>
<gene>
    <name evidence="2" type="ORF">BDY21DRAFT_190473</name>
</gene>
<dbReference type="EMBL" id="MU001675">
    <property type="protein sequence ID" value="KAF2459429.1"/>
    <property type="molecule type" value="Genomic_DNA"/>
</dbReference>
<organism evidence="2 3">
    <name type="scientific">Lineolata rhizophorae</name>
    <dbReference type="NCBI Taxonomy" id="578093"/>
    <lineage>
        <taxon>Eukaryota</taxon>
        <taxon>Fungi</taxon>
        <taxon>Dikarya</taxon>
        <taxon>Ascomycota</taxon>
        <taxon>Pezizomycotina</taxon>
        <taxon>Dothideomycetes</taxon>
        <taxon>Dothideomycetes incertae sedis</taxon>
        <taxon>Lineolatales</taxon>
        <taxon>Lineolataceae</taxon>
        <taxon>Lineolata</taxon>
    </lineage>
</organism>
<keyword evidence="3" id="KW-1185">Reference proteome</keyword>